<dbReference type="GO" id="GO:0003677">
    <property type="term" value="F:DNA binding"/>
    <property type="evidence" value="ECO:0007669"/>
    <property type="project" value="UniProtKB-KW"/>
</dbReference>
<reference evidence="2 3" key="1">
    <citation type="submission" date="2017-01" db="EMBL/GenBank/DDBJ databases">
        <title>Novel large sulfur bacteria in the metagenomes of groundwater-fed chemosynthetic microbial mats in the Lake Huron basin.</title>
        <authorList>
            <person name="Sharrar A.M."/>
            <person name="Flood B.E."/>
            <person name="Bailey J.V."/>
            <person name="Jones D.S."/>
            <person name="Biddanda B."/>
            <person name="Ruberg S.A."/>
            <person name="Marcus D.N."/>
            <person name="Dick G.J."/>
        </authorList>
    </citation>
    <scope>NUCLEOTIDE SEQUENCE [LARGE SCALE GENOMIC DNA]</scope>
    <source>
        <strain evidence="2">A8</strain>
    </source>
</reference>
<dbReference type="PROSITE" id="PS51197">
    <property type="entry name" value="HTH_RRF2_2"/>
    <property type="match status" value="1"/>
</dbReference>
<dbReference type="Proteomes" id="UP000192491">
    <property type="component" value="Unassembled WGS sequence"/>
</dbReference>
<dbReference type="InterPro" id="IPR036388">
    <property type="entry name" value="WH-like_DNA-bd_sf"/>
</dbReference>
<gene>
    <name evidence="2" type="ORF">BWK73_17780</name>
</gene>
<sequence length="164" mass="18098">MKLSTQGQHAIMAMLTLAIHDDTGAMRLGDIATQQGISLSYLEQIFARLRNGGLVEGIRGPGGGYRLARPAEEISLAEIATVAEQEPEQDTDTVSTPQRELVARMWEDLSQQFYQFLDGISLDSLMEGHKIPRKAYKMSETASMIARMFPARLTFPSMGQHAAL</sequence>
<dbReference type="SUPFAM" id="SSF46785">
    <property type="entry name" value="Winged helix' DNA-binding domain"/>
    <property type="match status" value="1"/>
</dbReference>
<name>A0A1Y1QQV7_9GAMM</name>
<dbReference type="AlphaFoldDB" id="A0A1Y1QQV7"/>
<protein>
    <recommendedName>
        <fullName evidence="4">Rrf2 family transcriptional regulator</fullName>
    </recommendedName>
</protein>
<evidence type="ECO:0000313" key="3">
    <source>
        <dbReference type="Proteomes" id="UP000192491"/>
    </source>
</evidence>
<dbReference type="PANTHER" id="PTHR33221:SF5">
    <property type="entry name" value="HTH-TYPE TRANSCRIPTIONAL REGULATOR ISCR"/>
    <property type="match status" value="1"/>
</dbReference>
<proteinExistence type="predicted"/>
<accession>A0A1Y1QQV7</accession>
<dbReference type="GO" id="GO:0005829">
    <property type="term" value="C:cytosol"/>
    <property type="evidence" value="ECO:0007669"/>
    <property type="project" value="TreeGrafter"/>
</dbReference>
<dbReference type="InterPro" id="IPR036390">
    <property type="entry name" value="WH_DNA-bd_sf"/>
</dbReference>
<evidence type="ECO:0000313" key="2">
    <source>
        <dbReference type="EMBL" id="OQX11397.1"/>
    </source>
</evidence>
<dbReference type="PANTHER" id="PTHR33221">
    <property type="entry name" value="WINGED HELIX-TURN-HELIX TRANSCRIPTIONAL REGULATOR, RRF2 FAMILY"/>
    <property type="match status" value="1"/>
</dbReference>
<dbReference type="Gene3D" id="1.10.10.10">
    <property type="entry name" value="Winged helix-like DNA-binding domain superfamily/Winged helix DNA-binding domain"/>
    <property type="match status" value="1"/>
</dbReference>
<dbReference type="GO" id="GO:0003700">
    <property type="term" value="F:DNA-binding transcription factor activity"/>
    <property type="evidence" value="ECO:0007669"/>
    <property type="project" value="TreeGrafter"/>
</dbReference>
<dbReference type="Pfam" id="PF02082">
    <property type="entry name" value="Rrf2"/>
    <property type="match status" value="1"/>
</dbReference>
<evidence type="ECO:0000256" key="1">
    <source>
        <dbReference type="ARBA" id="ARBA00023125"/>
    </source>
</evidence>
<keyword evidence="1" id="KW-0238">DNA-binding</keyword>
<organism evidence="2 3">
    <name type="scientific">Thiothrix lacustris</name>
    <dbReference type="NCBI Taxonomy" id="525917"/>
    <lineage>
        <taxon>Bacteria</taxon>
        <taxon>Pseudomonadati</taxon>
        <taxon>Pseudomonadota</taxon>
        <taxon>Gammaproteobacteria</taxon>
        <taxon>Thiotrichales</taxon>
        <taxon>Thiotrichaceae</taxon>
        <taxon>Thiothrix</taxon>
    </lineage>
</organism>
<dbReference type="InterPro" id="IPR000944">
    <property type="entry name" value="Tscrpt_reg_Rrf2"/>
</dbReference>
<dbReference type="EMBL" id="MTEJ01000088">
    <property type="protein sequence ID" value="OQX11397.1"/>
    <property type="molecule type" value="Genomic_DNA"/>
</dbReference>
<evidence type="ECO:0008006" key="4">
    <source>
        <dbReference type="Google" id="ProtNLM"/>
    </source>
</evidence>
<dbReference type="NCBIfam" id="TIGR00738">
    <property type="entry name" value="rrf2_super"/>
    <property type="match status" value="1"/>
</dbReference>
<comment type="caution">
    <text evidence="2">The sequence shown here is derived from an EMBL/GenBank/DDBJ whole genome shotgun (WGS) entry which is preliminary data.</text>
</comment>